<keyword evidence="2" id="KW-1185">Reference proteome</keyword>
<evidence type="ECO:0000313" key="1">
    <source>
        <dbReference type="EMBL" id="STO60136.1"/>
    </source>
</evidence>
<name>A0A377HW50_9PAST</name>
<gene>
    <name evidence="1" type="ORF">NCTC1659_01408</name>
</gene>
<protein>
    <submittedName>
        <fullName evidence="1">Phage-like protein</fullName>
    </submittedName>
</protein>
<accession>A0A377HW50</accession>
<dbReference type="AlphaFoldDB" id="A0A377HW50"/>
<sequence>MALSISNVVNVQLNTVPKSAAHLKNEHFPVIALSHWYENIYHLNILGLCHLHQNQHSHQHQVDYSK</sequence>
<dbReference type="EMBL" id="UGHF01000001">
    <property type="protein sequence ID" value="STO60136.1"/>
    <property type="molecule type" value="Genomic_DNA"/>
</dbReference>
<proteinExistence type="predicted"/>
<organism evidence="1 2">
    <name type="scientific">Canicola haemoglobinophilus</name>
    <dbReference type="NCBI Taxonomy" id="733"/>
    <lineage>
        <taxon>Bacteria</taxon>
        <taxon>Pseudomonadati</taxon>
        <taxon>Pseudomonadota</taxon>
        <taxon>Gammaproteobacteria</taxon>
        <taxon>Pasteurellales</taxon>
        <taxon>Pasteurellaceae</taxon>
        <taxon>Canicola</taxon>
    </lineage>
</organism>
<reference evidence="1 2" key="1">
    <citation type="submission" date="2018-06" db="EMBL/GenBank/DDBJ databases">
        <authorList>
            <consortium name="Pathogen Informatics"/>
            <person name="Doyle S."/>
        </authorList>
    </citation>
    <scope>NUCLEOTIDE SEQUENCE [LARGE SCALE GENOMIC DNA]</scope>
    <source>
        <strain evidence="1 2">NCTC1659</strain>
    </source>
</reference>
<dbReference type="Proteomes" id="UP000254329">
    <property type="component" value="Unassembled WGS sequence"/>
</dbReference>
<evidence type="ECO:0000313" key="2">
    <source>
        <dbReference type="Proteomes" id="UP000254329"/>
    </source>
</evidence>